<organism evidence="2 3">
    <name type="scientific">Magnetococcus marinus (strain ATCC BAA-1437 / JCM 17883 / MC-1)</name>
    <dbReference type="NCBI Taxonomy" id="156889"/>
    <lineage>
        <taxon>Bacteria</taxon>
        <taxon>Pseudomonadati</taxon>
        <taxon>Pseudomonadota</taxon>
        <taxon>Magnetococcia</taxon>
        <taxon>Magnetococcales</taxon>
        <taxon>Magnetococcaceae</taxon>
        <taxon>Magnetococcus</taxon>
    </lineage>
</organism>
<dbReference type="Proteomes" id="UP000002586">
    <property type="component" value="Chromosome"/>
</dbReference>
<name>A0LCW0_MAGMM</name>
<dbReference type="PANTHER" id="PTHR15032">
    <property type="entry name" value="N-ACYL-PHOSPHATIDYLETHANOLAMINE-HYDROLYZING PHOSPHOLIPASE D"/>
    <property type="match status" value="1"/>
</dbReference>
<dbReference type="Gene3D" id="3.60.15.10">
    <property type="entry name" value="Ribonuclease Z/Hydroxyacylglutathione hydrolase-like"/>
    <property type="match status" value="1"/>
</dbReference>
<reference evidence="3" key="1">
    <citation type="journal article" date="2009" name="Appl. Environ. Microbiol.">
        <title>Complete genome sequence of the chemolithoautotrophic marine magnetotactic coccus strain MC-1.</title>
        <authorList>
            <person name="Schubbe S."/>
            <person name="Williams T.J."/>
            <person name="Xie G."/>
            <person name="Kiss H.E."/>
            <person name="Brettin T.S."/>
            <person name="Martinez D."/>
            <person name="Ross C.A."/>
            <person name="Schuler D."/>
            <person name="Cox B.L."/>
            <person name="Nealson K.H."/>
            <person name="Bazylinski D.A."/>
        </authorList>
    </citation>
    <scope>NUCLEOTIDE SEQUENCE [LARGE SCALE GENOMIC DNA]</scope>
    <source>
        <strain evidence="3">ATCC BAA-1437 / JCM 17883 / MC-1</strain>
    </source>
</reference>
<protein>
    <submittedName>
        <fullName evidence="2">Twin-arginine translocation pathway signal</fullName>
    </submittedName>
</protein>
<dbReference type="GO" id="GO:0005737">
    <property type="term" value="C:cytoplasm"/>
    <property type="evidence" value="ECO:0007669"/>
    <property type="project" value="TreeGrafter"/>
</dbReference>
<feature type="domain" description="Metallo-beta-lactamase" evidence="1">
    <location>
        <begin position="104"/>
        <end position="300"/>
    </location>
</feature>
<dbReference type="Pfam" id="PF12706">
    <property type="entry name" value="Lactamase_B_2"/>
    <property type="match status" value="1"/>
</dbReference>
<dbReference type="HOGENOM" id="CLU_020884_1_1_5"/>
<accession>A0LCW0</accession>
<sequence>MLKIALGLLLLIVLGLLMRSMLATPYYGGPLSDHFDGQRFYDTQTPPKRFLDLFKWKLFGEKTPWPEWVEIAPQPAPPKRVAGGALRLTFVNHNTVLIQTAGLNILTDPQWSQRASPVRFLGPRRVHAPGVALADLPPIDVVLISHSHYDHMDRDTLQQLYAQHKPRILVGLGGVALLHEMGVPAEALDWGGHLPLTSVVEAHFVQVKHWSARTLWDRNQALWGGFVLTTAHGNLYFGGDCGYSDAFVQQGQRYGPFRLALLPMGHYAPRWFMRHAHMNPAEAVQAHTDLAARYTLGIHWGTFPLTDEGRTQPLQDLAVALQAGGVDAEHFRTLQPGESWLVPE</sequence>
<dbReference type="InterPro" id="IPR001279">
    <property type="entry name" value="Metallo-B-lactamas"/>
</dbReference>
<reference evidence="2 3" key="2">
    <citation type="journal article" date="2012" name="Int. J. Syst. Evol. Microbiol.">
        <title>Magnetococcus marinus gen. nov., sp. nov., a marine, magnetotactic bacterium that represents a novel lineage (Magnetococcaceae fam. nov.; Magnetococcales ord. nov.) at the base of the Alphaproteobacteria.</title>
        <authorList>
            <person name="Bazylinski D.A."/>
            <person name="Williams T.J."/>
            <person name="Lefevre C.T."/>
            <person name="Berg R.J."/>
            <person name="Zhang C.L."/>
            <person name="Bowser S.S."/>
            <person name="Dean A.J."/>
            <person name="Beveridge T.J."/>
        </authorList>
    </citation>
    <scope>NUCLEOTIDE SEQUENCE [LARGE SCALE GENOMIC DNA]</scope>
    <source>
        <strain evidence="3">ATCC BAA-1437 / JCM 17883 / MC-1</strain>
    </source>
</reference>
<evidence type="ECO:0000259" key="1">
    <source>
        <dbReference type="Pfam" id="PF12706"/>
    </source>
</evidence>
<keyword evidence="3" id="KW-1185">Reference proteome</keyword>
<evidence type="ECO:0000313" key="3">
    <source>
        <dbReference type="Proteomes" id="UP000002586"/>
    </source>
</evidence>
<dbReference type="STRING" id="156889.Mmc1_3314"/>
<dbReference type="RefSeq" id="WP_011714862.1">
    <property type="nucleotide sequence ID" value="NC_008576.1"/>
</dbReference>
<proteinExistence type="predicted"/>
<dbReference type="KEGG" id="mgm:Mmc1_3314"/>
<dbReference type="AlphaFoldDB" id="A0LCW0"/>
<dbReference type="eggNOG" id="COG2220">
    <property type="taxonomic scope" value="Bacteria"/>
</dbReference>
<dbReference type="PANTHER" id="PTHR15032:SF4">
    <property type="entry name" value="N-ACYL-PHOSPHATIDYLETHANOLAMINE-HYDROLYZING PHOSPHOLIPASE D"/>
    <property type="match status" value="1"/>
</dbReference>
<gene>
    <name evidence="2" type="ordered locus">Mmc1_3314</name>
</gene>
<dbReference type="EMBL" id="CP000471">
    <property type="protein sequence ID" value="ABK45803.1"/>
    <property type="molecule type" value="Genomic_DNA"/>
</dbReference>
<dbReference type="SUPFAM" id="SSF56281">
    <property type="entry name" value="Metallo-hydrolase/oxidoreductase"/>
    <property type="match status" value="1"/>
</dbReference>
<evidence type="ECO:0000313" key="2">
    <source>
        <dbReference type="EMBL" id="ABK45803.1"/>
    </source>
</evidence>
<dbReference type="InterPro" id="IPR036866">
    <property type="entry name" value="RibonucZ/Hydroxyglut_hydro"/>
</dbReference>